<keyword evidence="2" id="KW-0472">Membrane</keyword>
<gene>
    <name evidence="3" type="ORF">MGAL_10B007682</name>
</gene>
<evidence type="ECO:0000256" key="2">
    <source>
        <dbReference type="SAM" id="Phobius"/>
    </source>
</evidence>
<keyword evidence="4" id="KW-1185">Reference proteome</keyword>
<keyword evidence="2" id="KW-1133">Transmembrane helix</keyword>
<dbReference type="EMBL" id="UYJE01001139">
    <property type="protein sequence ID" value="VDH99382.1"/>
    <property type="molecule type" value="Genomic_DNA"/>
</dbReference>
<reference evidence="3" key="1">
    <citation type="submission" date="2018-11" db="EMBL/GenBank/DDBJ databases">
        <authorList>
            <person name="Alioto T."/>
            <person name="Alioto T."/>
        </authorList>
    </citation>
    <scope>NUCLEOTIDE SEQUENCE</scope>
</reference>
<protein>
    <submittedName>
        <fullName evidence="3">Uncharacterized protein</fullName>
    </submittedName>
</protein>
<sequence length="225" mass="24838">MATYMYVIAFVDIIRQVLADTTQNSRSTPVEMTSNNLVEIDSNEPNSKGLGTKGLIILLAAVGMIFIVTIVVALLVIRRFKKKKIEIRANRASYVNHGYEQTESEAFTNKPKRDGSQNSRTVPPVKPTRRSSSKKSQNTCYVNIEIGAVNKPGDKPFPTTSLPRNIDQNVELVVPNLTSKTSSMGSSIPYIDASKENLDIISEKGKTSMENLKTNVSQSAEEIRT</sequence>
<accession>A0A8B6C4L3</accession>
<dbReference type="Proteomes" id="UP000596742">
    <property type="component" value="Unassembled WGS sequence"/>
</dbReference>
<dbReference type="AlphaFoldDB" id="A0A8B6C4L3"/>
<feature type="region of interest" description="Disordered" evidence="1">
    <location>
        <begin position="101"/>
        <end position="137"/>
    </location>
</feature>
<organism evidence="3 4">
    <name type="scientific">Mytilus galloprovincialis</name>
    <name type="common">Mediterranean mussel</name>
    <dbReference type="NCBI Taxonomy" id="29158"/>
    <lineage>
        <taxon>Eukaryota</taxon>
        <taxon>Metazoa</taxon>
        <taxon>Spiralia</taxon>
        <taxon>Lophotrochozoa</taxon>
        <taxon>Mollusca</taxon>
        <taxon>Bivalvia</taxon>
        <taxon>Autobranchia</taxon>
        <taxon>Pteriomorphia</taxon>
        <taxon>Mytilida</taxon>
        <taxon>Mytiloidea</taxon>
        <taxon>Mytilidae</taxon>
        <taxon>Mytilinae</taxon>
        <taxon>Mytilus</taxon>
    </lineage>
</organism>
<proteinExistence type="predicted"/>
<comment type="caution">
    <text evidence="3">The sequence shown here is derived from an EMBL/GenBank/DDBJ whole genome shotgun (WGS) entry which is preliminary data.</text>
</comment>
<dbReference type="OrthoDB" id="6104360at2759"/>
<evidence type="ECO:0000313" key="3">
    <source>
        <dbReference type="EMBL" id="VDH99382.1"/>
    </source>
</evidence>
<keyword evidence="2" id="KW-0812">Transmembrane</keyword>
<evidence type="ECO:0000313" key="4">
    <source>
        <dbReference type="Proteomes" id="UP000596742"/>
    </source>
</evidence>
<evidence type="ECO:0000256" key="1">
    <source>
        <dbReference type="SAM" id="MobiDB-lite"/>
    </source>
</evidence>
<name>A0A8B6C4L3_MYTGA</name>
<feature type="transmembrane region" description="Helical" evidence="2">
    <location>
        <begin position="55"/>
        <end position="77"/>
    </location>
</feature>